<dbReference type="InterPro" id="IPR036390">
    <property type="entry name" value="WH_DNA-bd_sf"/>
</dbReference>
<evidence type="ECO:0000313" key="1">
    <source>
        <dbReference type="EMBL" id="QES18689.1"/>
    </source>
</evidence>
<gene>
    <name evidence="1" type="ORF">DEJ46_05975</name>
</gene>
<sequence>MTSARCWDEFERTCSALASPELIRLLTEIDDNGAIPPRGLARTFPDLSPHQLRHATAQAHTLGLVRPRQGLSLTESGTQLAGVYEEAARWARAHDYPRVTSTFVTRVRATLQLLGSADVSGRRPERNGEVGLVVSVEDGESLTGPRTAVESWIAGHGGAALTSAEALDGARQAA</sequence>
<proteinExistence type="predicted"/>
<accession>A0A5P2AQZ2</accession>
<dbReference type="SUPFAM" id="SSF46785">
    <property type="entry name" value="Winged helix' DNA-binding domain"/>
    <property type="match status" value="1"/>
</dbReference>
<organism evidence="1 2">
    <name type="scientific">Streptomyces venezuelae</name>
    <dbReference type="NCBI Taxonomy" id="54571"/>
    <lineage>
        <taxon>Bacteria</taxon>
        <taxon>Bacillati</taxon>
        <taxon>Actinomycetota</taxon>
        <taxon>Actinomycetes</taxon>
        <taxon>Kitasatosporales</taxon>
        <taxon>Streptomycetaceae</taxon>
        <taxon>Streptomyces</taxon>
    </lineage>
</organism>
<reference evidence="1 2" key="1">
    <citation type="submission" date="2018-05" db="EMBL/GenBank/DDBJ databases">
        <title>Streptomyces venezuelae.</title>
        <authorList>
            <person name="Kim W."/>
            <person name="Lee N."/>
            <person name="Cho B.-K."/>
        </authorList>
    </citation>
    <scope>NUCLEOTIDE SEQUENCE [LARGE SCALE GENOMIC DNA]</scope>
    <source>
        <strain evidence="1 2">ATCC 15068</strain>
    </source>
</reference>
<dbReference type="Proteomes" id="UP000324106">
    <property type="component" value="Chromosome"/>
</dbReference>
<protein>
    <submittedName>
        <fullName evidence="1">Uncharacterized protein</fullName>
    </submittedName>
</protein>
<dbReference type="OrthoDB" id="4263686at2"/>
<dbReference type="AlphaFoldDB" id="A0A5P2AQZ2"/>
<dbReference type="RefSeq" id="WP_150264508.1">
    <property type="nucleotide sequence ID" value="NZ_CP029194.1"/>
</dbReference>
<name>A0A5P2AQZ2_STRVZ</name>
<dbReference type="EMBL" id="CP029194">
    <property type="protein sequence ID" value="QES18689.1"/>
    <property type="molecule type" value="Genomic_DNA"/>
</dbReference>
<evidence type="ECO:0000313" key="2">
    <source>
        <dbReference type="Proteomes" id="UP000324106"/>
    </source>
</evidence>